<dbReference type="PANTHER" id="PTHR42754">
    <property type="entry name" value="ENDOGLUCANASE"/>
    <property type="match status" value="1"/>
</dbReference>
<comment type="caution">
    <text evidence="1">The sequence shown here is derived from an EMBL/GenBank/DDBJ whole genome shotgun (WGS) entry which is preliminary data.</text>
</comment>
<reference evidence="1 2" key="1">
    <citation type="submission" date="2020-04" db="EMBL/GenBank/DDBJ databases">
        <title>Flammeovirga sp. SR4, a novel species isolated from seawater.</title>
        <authorList>
            <person name="Wang X."/>
        </authorList>
    </citation>
    <scope>NUCLEOTIDE SEQUENCE [LARGE SCALE GENOMIC DNA]</scope>
    <source>
        <strain evidence="1 2">ATCC 23126</strain>
    </source>
</reference>
<dbReference type="PROSITE" id="PS51257">
    <property type="entry name" value="PROKAR_LIPOPROTEIN"/>
    <property type="match status" value="1"/>
</dbReference>
<protein>
    <recommendedName>
        <fullName evidence="3">Bulb-type lectin domain-containing protein</fullName>
    </recommendedName>
</protein>
<sequence>MRFIPIFLLLSFFLGCEEVDSYKSGETYIKFFGTSSKEQGVDIISLSDGYLLLGNTESSLSGSSVMLVKADKKGNEEWQAVYEGDLNEDKAVGMIQLENDNIVILSNRNDTTGILSYTKPDGSDLNENEPIVLKPTTENIQVRYNSIEPLTEGGFLIVGEIKNPQNEWDMLSMKLDDNGTIIWEKVEGYKGDEGSDDLGNASAEDGAQFYYLFGSVDILKVNSSSEEVVVSDMRTVSVNRLGNIVWDKQVSTFENEYGVAIKNYNGDFYILGRRESSATDKDIIFSQLDANGNAGALIEYGGNGIDVGNDMIITPSGIFITGSSNQNSGSEDILVLKLNFQGEVIWQSTAGYEGVDFGSKILIEEDNSIVVVGTGFFGNNDKICLLKLDESGNLSKL</sequence>
<evidence type="ECO:0000313" key="1">
    <source>
        <dbReference type="EMBL" id="NME68478.1"/>
    </source>
</evidence>
<name>A0A7X9RS18_9BACT</name>
<evidence type="ECO:0008006" key="3">
    <source>
        <dbReference type="Google" id="ProtNLM"/>
    </source>
</evidence>
<dbReference type="EMBL" id="JABANE010000024">
    <property type="protein sequence ID" value="NME68478.1"/>
    <property type="molecule type" value="Genomic_DNA"/>
</dbReference>
<evidence type="ECO:0000313" key="2">
    <source>
        <dbReference type="Proteomes" id="UP000576082"/>
    </source>
</evidence>
<accession>A0A7X9RS18</accession>
<dbReference type="Proteomes" id="UP000576082">
    <property type="component" value="Unassembled WGS sequence"/>
</dbReference>
<keyword evidence="2" id="KW-1185">Reference proteome</keyword>
<organism evidence="1 2">
    <name type="scientific">Flammeovirga aprica JL-4</name>
    <dbReference type="NCBI Taxonomy" id="694437"/>
    <lineage>
        <taxon>Bacteria</taxon>
        <taxon>Pseudomonadati</taxon>
        <taxon>Bacteroidota</taxon>
        <taxon>Cytophagia</taxon>
        <taxon>Cytophagales</taxon>
        <taxon>Flammeovirgaceae</taxon>
        <taxon>Flammeovirga</taxon>
    </lineage>
</organism>
<proteinExistence type="predicted"/>
<gene>
    <name evidence="1" type="ORF">HHU12_10955</name>
</gene>
<dbReference type="AlphaFoldDB" id="A0A7X9RS18"/>
<dbReference type="PANTHER" id="PTHR42754:SF1">
    <property type="entry name" value="LIPOPROTEIN"/>
    <property type="match status" value="1"/>
</dbReference>